<protein>
    <submittedName>
        <fullName evidence="1">Response regulator receiver signal transduction histidine kinase</fullName>
    </submittedName>
</protein>
<evidence type="ECO:0000313" key="1">
    <source>
        <dbReference type="EMBL" id="EDZ94315.1"/>
    </source>
</evidence>
<dbReference type="AlphaFoldDB" id="B5W268"/>
<reference evidence="1 2" key="1">
    <citation type="journal article" date="2011" name="Appl. Environ. Microbiol.">
        <title>Contribution of a Sodium Ion Gradient to Energy Conservation during Fermentation in the Cyanobacterium Arthrospira (Spirulina) maxima CS-328.</title>
        <authorList>
            <person name="Carrieri D."/>
            <person name="Ananyev G."/>
            <person name="Lenz O."/>
            <person name="Bryant D.A."/>
            <person name="Dismukes G.C."/>
        </authorList>
    </citation>
    <scope>NUCLEOTIDE SEQUENCE [LARGE SCALE GENOMIC DNA]</scope>
    <source>
        <strain evidence="1 2">CS-328</strain>
    </source>
</reference>
<keyword evidence="2" id="KW-1185">Reference proteome</keyword>
<accession>B5W268</accession>
<dbReference type="EMBL" id="ABYK01000020">
    <property type="protein sequence ID" value="EDZ94315.1"/>
    <property type="molecule type" value="Genomic_DNA"/>
</dbReference>
<evidence type="ECO:0000313" key="2">
    <source>
        <dbReference type="Proteomes" id="UP000004061"/>
    </source>
</evidence>
<sequence length="70" mass="8538">MNLYRQEYPHPSPRILDLAEKLELDFVLEDLRNLIRSMKTGIKRIYQIMLAWRIFCRTTNEADMKSIDWH</sequence>
<keyword evidence="1" id="KW-0808">Transferase</keyword>
<proteinExistence type="predicted"/>
<name>B5W268_LIMMA</name>
<comment type="caution">
    <text evidence="1">The sequence shown here is derived from an EMBL/GenBank/DDBJ whole genome shotgun (WGS) entry which is preliminary data.</text>
</comment>
<keyword evidence="1" id="KW-0418">Kinase</keyword>
<dbReference type="Proteomes" id="UP000004061">
    <property type="component" value="Unassembled WGS sequence"/>
</dbReference>
<organism evidence="1 2">
    <name type="scientific">Limnospira maxima CS-328</name>
    <dbReference type="NCBI Taxonomy" id="513049"/>
    <lineage>
        <taxon>Bacteria</taxon>
        <taxon>Bacillati</taxon>
        <taxon>Cyanobacteriota</taxon>
        <taxon>Cyanophyceae</taxon>
        <taxon>Oscillatoriophycideae</taxon>
        <taxon>Oscillatoriales</taxon>
        <taxon>Sirenicapillariaceae</taxon>
        <taxon>Limnospira</taxon>
    </lineage>
</organism>
<dbReference type="RefSeq" id="WP_006669451.1">
    <property type="nucleotide sequence ID" value="NZ_ABYK01000020.1"/>
</dbReference>
<dbReference type="GO" id="GO:0016301">
    <property type="term" value="F:kinase activity"/>
    <property type="evidence" value="ECO:0007669"/>
    <property type="project" value="UniProtKB-KW"/>
</dbReference>
<gene>
    <name evidence="1" type="ORF">AmaxDRAFT_2863</name>
</gene>